<proteinExistence type="predicted"/>
<dbReference type="EMBL" id="AP018203">
    <property type="protein sequence ID" value="BAY55839.1"/>
    <property type="molecule type" value="Genomic_DNA"/>
</dbReference>
<evidence type="ECO:0000313" key="2">
    <source>
        <dbReference type="Proteomes" id="UP000217895"/>
    </source>
</evidence>
<name>A0A1Z4JGG6_LEPBY</name>
<evidence type="ECO:0000313" key="1">
    <source>
        <dbReference type="EMBL" id="BAY55839.1"/>
    </source>
</evidence>
<keyword evidence="2" id="KW-1185">Reference proteome</keyword>
<sequence length="72" mass="8375">MVVKHVILTVDPDAKYDWDKLNLRDPITHERPDLATILGENLEPGQYLLELHLHVKPLDQKPLKVEKVDLQE</sequence>
<accession>A0A1Z4JGG6</accession>
<reference evidence="1 2" key="1">
    <citation type="submission" date="2017-06" db="EMBL/GenBank/DDBJ databases">
        <title>Genome sequencing of cyanobaciteial culture collection at National Institute for Environmental Studies (NIES).</title>
        <authorList>
            <person name="Hirose Y."/>
            <person name="Shimura Y."/>
            <person name="Fujisawa T."/>
            <person name="Nakamura Y."/>
            <person name="Kawachi M."/>
        </authorList>
    </citation>
    <scope>NUCLEOTIDE SEQUENCE [LARGE SCALE GENOMIC DNA]</scope>
    <source>
        <strain evidence="1 2">NIES-2135</strain>
    </source>
</reference>
<organism evidence="1 2">
    <name type="scientific">Leptolyngbya boryana NIES-2135</name>
    <dbReference type="NCBI Taxonomy" id="1973484"/>
    <lineage>
        <taxon>Bacteria</taxon>
        <taxon>Bacillati</taxon>
        <taxon>Cyanobacteriota</taxon>
        <taxon>Cyanophyceae</taxon>
        <taxon>Leptolyngbyales</taxon>
        <taxon>Leptolyngbyaceae</taxon>
        <taxon>Leptolyngbya group</taxon>
        <taxon>Leptolyngbya</taxon>
    </lineage>
</organism>
<dbReference type="AlphaFoldDB" id="A0A1Z4JGG6"/>
<gene>
    <name evidence="1" type="ORF">NIES2135_26630</name>
</gene>
<protein>
    <submittedName>
        <fullName evidence="1">Uncharacterized protein</fullName>
    </submittedName>
</protein>
<dbReference type="Proteomes" id="UP000217895">
    <property type="component" value="Chromosome"/>
</dbReference>